<dbReference type="GeneID" id="61065190"/>
<organism evidence="4">
    <name type="scientific">Campylobacter fetus</name>
    <dbReference type="NCBI Taxonomy" id="196"/>
    <lineage>
        <taxon>Bacteria</taxon>
        <taxon>Pseudomonadati</taxon>
        <taxon>Campylobacterota</taxon>
        <taxon>Epsilonproteobacteria</taxon>
        <taxon>Campylobacterales</taxon>
        <taxon>Campylobacteraceae</taxon>
        <taxon>Campylobacter</taxon>
    </lineage>
</organism>
<gene>
    <name evidence="4" type="ORF">AAH17_03065</name>
    <name evidence="5" type="ORF">AAH24_06020</name>
    <name evidence="2" type="ORF">BVH53_02585</name>
    <name evidence="3" type="ORF">CX802_04175</name>
</gene>
<sequence>MSYSFIKPKLKPIFSIFSKIWIAAILIVTFSLVCADLFIKFETYSLKKQNDEKQIRYDKIFAQISNLKSEMKTLMVQRDAALDIYSSNNILKKSLHNLFDLVPDAITLNDVYIDTNSLIVKGLTPTKDVYKLLLEAPLKSIFNSSSTTFYQLENGWFNFVSINKMDNLEVENEKR</sequence>
<evidence type="ECO:0000313" key="2">
    <source>
        <dbReference type="EMBL" id="EAI5407591.1"/>
    </source>
</evidence>
<evidence type="ECO:0008006" key="8">
    <source>
        <dbReference type="Google" id="ProtNLM"/>
    </source>
</evidence>
<evidence type="ECO:0000313" key="4">
    <source>
        <dbReference type="EMBL" id="EAK0452637.1"/>
    </source>
</evidence>
<dbReference type="EMBL" id="AACCXK010000004">
    <property type="protein sequence ID" value="EAK0452637.1"/>
    <property type="molecule type" value="Genomic_DNA"/>
</dbReference>
<feature type="transmembrane region" description="Helical" evidence="1">
    <location>
        <begin position="20"/>
        <end position="39"/>
    </location>
</feature>
<keyword evidence="1" id="KW-1133">Transmembrane helix</keyword>
<comment type="caution">
    <text evidence="4">The sequence shown here is derived from an EMBL/GenBank/DDBJ whole genome shotgun (WGS) entry which is preliminary data.</text>
</comment>
<keyword evidence="1" id="KW-0812">Transmembrane</keyword>
<dbReference type="RefSeq" id="WP_011732176.1">
    <property type="nucleotide sequence ID" value="NZ_AABUZP020000015.1"/>
</dbReference>
<evidence type="ECO:0000313" key="3">
    <source>
        <dbReference type="EMBL" id="EAI8859041.1"/>
    </source>
</evidence>
<evidence type="ECO:0000313" key="7">
    <source>
        <dbReference type="Proteomes" id="UP000557842"/>
    </source>
</evidence>
<dbReference type="EMBL" id="AABTCC010000009">
    <property type="protein sequence ID" value="EAI8859041.1"/>
    <property type="molecule type" value="Genomic_DNA"/>
</dbReference>
<reference evidence="4 7" key="1">
    <citation type="submission" date="2018-05" db="EMBL/GenBank/DDBJ databases">
        <authorList>
            <consortium name="PulseNet: The National Subtyping Network for Foodborne Disease Surveillance"/>
            <person name="Tarr C.L."/>
            <person name="Trees E."/>
            <person name="Katz L.S."/>
            <person name="Carleton-Romer H.A."/>
            <person name="Stroika S."/>
            <person name="Kucerova Z."/>
            <person name="Roache K.F."/>
            <person name="Sabol A.L."/>
            <person name="Besser J."/>
            <person name="Gerner-Smidt P."/>
        </authorList>
    </citation>
    <scope>NUCLEOTIDE SEQUENCE</scope>
    <source>
        <strain evidence="4">2014D-0197</strain>
        <strain evidence="2 7">2016D-0221</strain>
        <strain evidence="5">D4313</strain>
        <strain evidence="3 6">PNUSAC001503</strain>
    </source>
</reference>
<name>A0A5L4K909_CAMFE</name>
<evidence type="ECO:0000313" key="5">
    <source>
        <dbReference type="EMBL" id="EAK0468913.1"/>
    </source>
</evidence>
<dbReference type="OMA" id="MHNAIKR"/>
<keyword evidence="6" id="KW-1185">Reference proteome</keyword>
<evidence type="ECO:0000313" key="6">
    <source>
        <dbReference type="Proteomes" id="UP000535509"/>
    </source>
</evidence>
<proteinExistence type="predicted"/>
<keyword evidence="1" id="KW-0472">Membrane</keyword>
<accession>A0A5L4K909</accession>
<dbReference type="AlphaFoldDB" id="A0A5L4K909"/>
<evidence type="ECO:0000256" key="1">
    <source>
        <dbReference type="SAM" id="Phobius"/>
    </source>
</evidence>
<dbReference type="EMBL" id="AACCXM010000004">
    <property type="protein sequence ID" value="EAK0468913.1"/>
    <property type="molecule type" value="Genomic_DNA"/>
</dbReference>
<dbReference type="Proteomes" id="UP000557842">
    <property type="component" value="Unassembled WGS sequence"/>
</dbReference>
<dbReference type="Proteomes" id="UP000535509">
    <property type="component" value="Unassembled WGS sequence"/>
</dbReference>
<protein>
    <recommendedName>
        <fullName evidence="8">PilN domain-containing protein</fullName>
    </recommendedName>
</protein>
<dbReference type="EMBL" id="AABQDW010000003">
    <property type="protein sequence ID" value="EAI5407591.1"/>
    <property type="molecule type" value="Genomic_DNA"/>
</dbReference>